<dbReference type="OrthoDB" id="4426699at2"/>
<dbReference type="InterPro" id="IPR021517">
    <property type="entry name" value="DUF3180"/>
</dbReference>
<proteinExistence type="predicted"/>
<dbReference type="Proteomes" id="UP000271380">
    <property type="component" value="Chromosome"/>
</dbReference>
<reference evidence="3 5" key="2">
    <citation type="submission" date="2018-12" db="EMBL/GenBank/DDBJ databases">
        <authorList>
            <consortium name="Pathogen Informatics"/>
        </authorList>
    </citation>
    <scope>NUCLEOTIDE SEQUENCE [LARGE SCALE GENOMIC DNA]</scope>
    <source>
        <strain evidence="3 5">NCTC949</strain>
    </source>
</reference>
<feature type="transmembrane region" description="Helical" evidence="1">
    <location>
        <begin position="117"/>
        <end position="135"/>
    </location>
</feature>
<dbReference type="STRING" id="35755.UL82_02585"/>
<evidence type="ECO:0000256" key="1">
    <source>
        <dbReference type="SAM" id="Phobius"/>
    </source>
</evidence>
<organism evidence="2 4">
    <name type="scientific">Corynebacterium kutscheri</name>
    <dbReference type="NCBI Taxonomy" id="35755"/>
    <lineage>
        <taxon>Bacteria</taxon>
        <taxon>Bacillati</taxon>
        <taxon>Actinomycetota</taxon>
        <taxon>Actinomycetes</taxon>
        <taxon>Mycobacteriales</taxon>
        <taxon>Corynebacteriaceae</taxon>
        <taxon>Corynebacterium</taxon>
    </lineage>
</organism>
<evidence type="ECO:0000313" key="4">
    <source>
        <dbReference type="Proteomes" id="UP000033457"/>
    </source>
</evidence>
<keyword evidence="1" id="KW-1133">Transmembrane helix</keyword>
<keyword evidence="4" id="KW-1185">Reference proteome</keyword>
<reference evidence="2 4" key="1">
    <citation type="journal article" date="2015" name="Genome Announc.">
        <title>Complete Genome Sequence of Corynebacterium kutscheri DSM 20755, a Corynebacterial Type Strain with Remarkably Low G+C Content of Chromosomal DNA.</title>
        <authorList>
            <person name="Ruckert C."/>
            <person name="Albersmeier A."/>
            <person name="Winkler A."/>
            <person name="Tauch A."/>
        </authorList>
    </citation>
    <scope>NUCLEOTIDE SEQUENCE [LARGE SCALE GENOMIC DNA]</scope>
    <source>
        <strain evidence="2 4">DSM 20755</strain>
    </source>
</reference>
<dbReference type="EMBL" id="CP011312">
    <property type="protein sequence ID" value="AKE40742.1"/>
    <property type="molecule type" value="Genomic_DNA"/>
</dbReference>
<dbReference type="Pfam" id="PF11377">
    <property type="entry name" value="DUF3180"/>
    <property type="match status" value="1"/>
</dbReference>
<feature type="transmembrane region" description="Helical" evidence="1">
    <location>
        <begin position="75"/>
        <end position="97"/>
    </location>
</feature>
<evidence type="ECO:0000313" key="5">
    <source>
        <dbReference type="Proteomes" id="UP000271380"/>
    </source>
</evidence>
<protein>
    <submittedName>
        <fullName evidence="3">Secreted protein</fullName>
    </submittedName>
</protein>
<evidence type="ECO:0000313" key="3">
    <source>
        <dbReference type="EMBL" id="VEH04592.1"/>
    </source>
</evidence>
<accession>A0A0F6QYR4</accession>
<keyword evidence="1" id="KW-0812">Transmembrane</keyword>
<gene>
    <name evidence="3" type="ORF">NCTC949_00174</name>
    <name evidence="2" type="ORF">UL82_02585</name>
</gene>
<dbReference type="AlphaFoldDB" id="A0A0F6QYR4"/>
<feature type="transmembrane region" description="Helical" evidence="1">
    <location>
        <begin position="7"/>
        <end position="30"/>
    </location>
</feature>
<sequence>MKRTSPAVLIALGGFCAAASYIVVSGFYGAMATVPIAPGLLLIALAVLCLALVWKFKNTDLGLDRTQLNPIAAANFLIVGKASAYTGAIFGGIYLGMAVYVLPKTATLLAAVADTPGVVTALIGGIALSAAGFWLERTLSVPPPDAT</sequence>
<dbReference type="Proteomes" id="UP000033457">
    <property type="component" value="Chromosome"/>
</dbReference>
<dbReference type="HOGENOM" id="CLU_123281_2_0_11"/>
<dbReference type="KEGG" id="cku:UL82_02585"/>
<feature type="transmembrane region" description="Helical" evidence="1">
    <location>
        <begin position="36"/>
        <end position="54"/>
    </location>
</feature>
<evidence type="ECO:0000313" key="2">
    <source>
        <dbReference type="EMBL" id="AKE40742.1"/>
    </source>
</evidence>
<dbReference type="RefSeq" id="WP_046438871.1">
    <property type="nucleotide sequence ID" value="NZ_CP011312.1"/>
</dbReference>
<name>A0A0F6QYR4_9CORY</name>
<keyword evidence="1" id="KW-0472">Membrane</keyword>
<dbReference type="EMBL" id="LR134377">
    <property type="protein sequence ID" value="VEH04592.1"/>
    <property type="molecule type" value="Genomic_DNA"/>
</dbReference>